<gene>
    <name evidence="2" type="ORF">PXEA_LOCUS4365</name>
</gene>
<accession>A0A3S5FC85</accession>
<evidence type="ECO:0000313" key="3">
    <source>
        <dbReference type="Proteomes" id="UP000784294"/>
    </source>
</evidence>
<feature type="region of interest" description="Disordered" evidence="1">
    <location>
        <begin position="288"/>
        <end position="314"/>
    </location>
</feature>
<evidence type="ECO:0000313" key="2">
    <source>
        <dbReference type="EMBL" id="VEL10925.1"/>
    </source>
</evidence>
<dbReference type="OrthoDB" id="6262482at2759"/>
<name>A0A3S5FC85_9PLAT</name>
<keyword evidence="3" id="KW-1185">Reference proteome</keyword>
<feature type="region of interest" description="Disordered" evidence="1">
    <location>
        <begin position="192"/>
        <end position="211"/>
    </location>
</feature>
<sequence length="314" mass="34266">MFASFCLCTKVANLAYKKNAWMTSDSSKHQKRHLLGSLSGSGGGGINADNYPLLESVRSRGSEPGHTARSSEVQSSQIQRTNGHVVMQARHRLGENSNGARNGVNGVVGHAAGVGEASDFWSLANQMMGDPGYTALGLELGDEMARRAVDGWTGEEAEEAEFEASGDASAGRTEMHRWAKSGVGSQAIMSDEPRQMGRSGRARFPSEAGEKSGQRHQCAILEYRWPFVTLPSWYVDLREEMTVNGVVIYTAGQGQSKLEGLDDKPEVVTQRAPGAVWWIGNLRRQDAHQPISNISDRADDDDENDETRSKLQRN</sequence>
<dbReference type="AlphaFoldDB" id="A0A3S5FC85"/>
<feature type="compositionally biased region" description="Polar residues" evidence="1">
    <location>
        <begin position="68"/>
        <end position="81"/>
    </location>
</feature>
<feature type="region of interest" description="Disordered" evidence="1">
    <location>
        <begin position="57"/>
        <end position="81"/>
    </location>
</feature>
<protein>
    <submittedName>
        <fullName evidence="2">Uncharacterized protein</fullName>
    </submittedName>
</protein>
<reference evidence="2" key="1">
    <citation type="submission" date="2018-11" db="EMBL/GenBank/DDBJ databases">
        <authorList>
            <consortium name="Pathogen Informatics"/>
        </authorList>
    </citation>
    <scope>NUCLEOTIDE SEQUENCE</scope>
</reference>
<comment type="caution">
    <text evidence="2">The sequence shown here is derived from an EMBL/GenBank/DDBJ whole genome shotgun (WGS) entry which is preliminary data.</text>
</comment>
<evidence type="ECO:0000256" key="1">
    <source>
        <dbReference type="SAM" id="MobiDB-lite"/>
    </source>
</evidence>
<organism evidence="2 3">
    <name type="scientific">Protopolystoma xenopodis</name>
    <dbReference type="NCBI Taxonomy" id="117903"/>
    <lineage>
        <taxon>Eukaryota</taxon>
        <taxon>Metazoa</taxon>
        <taxon>Spiralia</taxon>
        <taxon>Lophotrochozoa</taxon>
        <taxon>Platyhelminthes</taxon>
        <taxon>Monogenea</taxon>
        <taxon>Polyopisthocotylea</taxon>
        <taxon>Polystomatidea</taxon>
        <taxon>Polystomatidae</taxon>
        <taxon>Protopolystoma</taxon>
    </lineage>
</organism>
<dbReference type="Proteomes" id="UP000784294">
    <property type="component" value="Unassembled WGS sequence"/>
</dbReference>
<dbReference type="EMBL" id="CAAALY010010303">
    <property type="protein sequence ID" value="VEL10925.1"/>
    <property type="molecule type" value="Genomic_DNA"/>
</dbReference>
<proteinExistence type="predicted"/>